<comment type="caution">
    <text evidence="1">The sequence shown here is derived from an EMBL/GenBank/DDBJ whole genome shotgun (WGS) entry which is preliminary data.</text>
</comment>
<dbReference type="SUPFAM" id="SSF52833">
    <property type="entry name" value="Thioredoxin-like"/>
    <property type="match status" value="1"/>
</dbReference>
<evidence type="ECO:0000313" key="1">
    <source>
        <dbReference type="EMBL" id="MTG97164.1"/>
    </source>
</evidence>
<dbReference type="Gene3D" id="3.40.30.10">
    <property type="entry name" value="Glutaredoxin"/>
    <property type="match status" value="1"/>
</dbReference>
<sequence length="473" mass="55621">MNIQTISKNIFFAVIPITLSVTSCQPKFDDSDYSAYFQGEIVNPNSDYVLFCKDNEVLDTLYLDQHNKFSHKFDSLTPGMYIYRHRPEFQYVYLDKNDSLNLRLNTRDFDHSIIFSGRGAEKNNFLMALNMKNLVDENYKYENYDLEPGAFLRKLDSTHAARTTYYLRSKTLIGWSNDFDIYAKAKLDLHFFAQKEIYPLAHYIRTNQDIRQNLPEDYYSFRKKINFNEERLISYSSYTRYLSMMLNSVTNETEIDFDASRKFDKNIEKLNIVDTLIKNKKVKNAILDNIAFIYLLEDQNLNNNDKFLDRYFELSTDKSQHGEIIQIQEAVQNLKYEKRLPNVPLVNTDGIPVEVNNIIRKPTLMFVWTKNTLGHADGAHRRAMQLLDQNPDIQIISVCIDGEHTEWVKFVSKYKHANLIELRSTDFNQMKDKWIITKIQRSIVLNADGTIKNAFVNIFDRNIATTIKEKKED</sequence>
<dbReference type="OrthoDB" id="1146847at2"/>
<dbReference type="Proteomes" id="UP000438760">
    <property type="component" value="Unassembled WGS sequence"/>
</dbReference>
<keyword evidence="2" id="KW-1185">Reference proteome</keyword>
<accession>A0A6I3LH95</accession>
<dbReference type="RefSeq" id="WP_155091218.1">
    <property type="nucleotide sequence ID" value="NZ_WMJX01000004.1"/>
</dbReference>
<organism evidence="1 2">
    <name type="scientific">Myroides albus</name>
    <dbReference type="NCBI Taxonomy" id="2562892"/>
    <lineage>
        <taxon>Bacteria</taxon>
        <taxon>Pseudomonadati</taxon>
        <taxon>Bacteroidota</taxon>
        <taxon>Flavobacteriia</taxon>
        <taxon>Flavobacteriales</taxon>
        <taxon>Flavobacteriaceae</taxon>
        <taxon>Myroides</taxon>
    </lineage>
</organism>
<gene>
    <name evidence="1" type="ORF">GJV76_03280</name>
</gene>
<proteinExistence type="predicted"/>
<protein>
    <recommendedName>
        <fullName evidence="3">Thioredoxin domain-containing protein</fullName>
    </recommendedName>
</protein>
<evidence type="ECO:0000313" key="2">
    <source>
        <dbReference type="Proteomes" id="UP000438760"/>
    </source>
</evidence>
<dbReference type="AlphaFoldDB" id="A0A6I3LH95"/>
<dbReference type="EMBL" id="WMJX01000004">
    <property type="protein sequence ID" value="MTG97164.1"/>
    <property type="molecule type" value="Genomic_DNA"/>
</dbReference>
<name>A0A6I3LH95_9FLAO</name>
<evidence type="ECO:0008006" key="3">
    <source>
        <dbReference type="Google" id="ProtNLM"/>
    </source>
</evidence>
<dbReference type="InterPro" id="IPR036249">
    <property type="entry name" value="Thioredoxin-like_sf"/>
</dbReference>
<reference evidence="1 2" key="1">
    <citation type="submission" date="2019-11" db="EMBL/GenBank/DDBJ databases">
        <title>Genome of Strain BIT-d1.</title>
        <authorList>
            <person name="Yang Y."/>
        </authorList>
    </citation>
    <scope>NUCLEOTIDE SEQUENCE [LARGE SCALE GENOMIC DNA]</scope>
    <source>
        <strain evidence="1 2">BIT-d1</strain>
    </source>
</reference>